<dbReference type="CDD" id="cd01127">
    <property type="entry name" value="TrwB_TraG_TraD_VirD4"/>
    <property type="match status" value="1"/>
</dbReference>
<dbReference type="SUPFAM" id="SSF52540">
    <property type="entry name" value="P-loop containing nucleoside triphosphate hydrolases"/>
    <property type="match status" value="1"/>
</dbReference>
<evidence type="ECO:0000256" key="9">
    <source>
        <dbReference type="ARBA" id="ARBA00022840"/>
    </source>
</evidence>
<protein>
    <recommendedName>
        <fullName evidence="3">DNA translocase FtsK</fullName>
    </recommendedName>
</protein>
<dbReference type="SMART" id="SM00843">
    <property type="entry name" value="Ftsk_gamma"/>
    <property type="match status" value="1"/>
</dbReference>
<dbReference type="Gene3D" id="1.10.10.10">
    <property type="entry name" value="Winged helix-like DNA-binding domain superfamily/Winged helix DNA-binding domain"/>
    <property type="match status" value="1"/>
</dbReference>
<keyword evidence="8" id="KW-0159">Chromosome partition</keyword>
<dbReference type="EMBL" id="CBSX010000227">
    <property type="protein sequence ID" value="CDH07839.1"/>
    <property type="molecule type" value="Genomic_DNA"/>
</dbReference>
<evidence type="ECO:0000256" key="2">
    <source>
        <dbReference type="ARBA" id="ARBA00006474"/>
    </source>
</evidence>
<dbReference type="Pfam" id="PF09397">
    <property type="entry name" value="FtsK_gamma"/>
    <property type="match status" value="1"/>
</dbReference>
<feature type="transmembrane region" description="Helical" evidence="15">
    <location>
        <begin position="110"/>
        <end position="134"/>
    </location>
</feature>
<keyword evidence="13" id="KW-0131">Cell cycle</keyword>
<evidence type="ECO:0000256" key="13">
    <source>
        <dbReference type="ARBA" id="ARBA00023306"/>
    </source>
</evidence>
<feature type="region of interest" description="Disordered" evidence="14">
    <location>
        <begin position="564"/>
        <end position="600"/>
    </location>
</feature>
<dbReference type="InterPro" id="IPR041027">
    <property type="entry name" value="FtsK_alpha"/>
</dbReference>
<dbReference type="FunFam" id="3.40.50.300:FF:000209">
    <property type="entry name" value="Cell division protein FtsK"/>
    <property type="match status" value="1"/>
</dbReference>
<evidence type="ECO:0000256" key="3">
    <source>
        <dbReference type="ARBA" id="ARBA00020887"/>
    </source>
</evidence>
<comment type="similarity">
    <text evidence="2">Belongs to the FtsK/SpoIIIE/SftA family.</text>
</comment>
<dbReference type="GO" id="GO:0005524">
    <property type="term" value="F:ATP binding"/>
    <property type="evidence" value="ECO:0007669"/>
    <property type="project" value="UniProtKB-KW"/>
</dbReference>
<proteinExistence type="inferred from homology"/>
<evidence type="ECO:0000256" key="10">
    <source>
        <dbReference type="ARBA" id="ARBA00022989"/>
    </source>
</evidence>
<evidence type="ECO:0000259" key="16">
    <source>
        <dbReference type="SMART" id="SM00843"/>
    </source>
</evidence>
<dbReference type="Proteomes" id="UP000028483">
    <property type="component" value="Unassembled WGS sequence"/>
</dbReference>
<evidence type="ECO:0000256" key="8">
    <source>
        <dbReference type="ARBA" id="ARBA00022829"/>
    </source>
</evidence>
<keyword evidence="9" id="KW-0067">ATP-binding</keyword>
<dbReference type="InterPro" id="IPR036390">
    <property type="entry name" value="WH_DNA-bd_sf"/>
</dbReference>
<evidence type="ECO:0000256" key="14">
    <source>
        <dbReference type="SAM" id="MobiDB-lite"/>
    </source>
</evidence>
<evidence type="ECO:0000256" key="5">
    <source>
        <dbReference type="ARBA" id="ARBA00022618"/>
    </source>
</evidence>
<dbReference type="RefSeq" id="WP_038253324.1">
    <property type="nucleotide sequence ID" value="NZ_CAWLUU010000056.1"/>
</dbReference>
<evidence type="ECO:0000256" key="4">
    <source>
        <dbReference type="ARBA" id="ARBA00022475"/>
    </source>
</evidence>
<gene>
    <name evidence="17" type="ORF">XBO1_600066</name>
</gene>
<name>A0A077PAG1_XENBV</name>
<evidence type="ECO:0000313" key="17">
    <source>
        <dbReference type="EMBL" id="CDH07839.1"/>
    </source>
</evidence>
<dbReference type="GO" id="GO:0007059">
    <property type="term" value="P:chromosome segregation"/>
    <property type="evidence" value="ECO:0007669"/>
    <property type="project" value="UniProtKB-KW"/>
</dbReference>
<feature type="compositionally biased region" description="Polar residues" evidence="14">
    <location>
        <begin position="589"/>
        <end position="600"/>
    </location>
</feature>
<dbReference type="PANTHER" id="PTHR22683:SF41">
    <property type="entry name" value="DNA TRANSLOCASE FTSK"/>
    <property type="match status" value="1"/>
</dbReference>
<dbReference type="InterPro" id="IPR036388">
    <property type="entry name" value="WH-like_DNA-bd_sf"/>
</dbReference>
<dbReference type="HOGENOM" id="CLU_001981_0_2_6"/>
<dbReference type="SUPFAM" id="SSF46785">
    <property type="entry name" value="Winged helix' DNA-binding domain"/>
    <property type="match status" value="1"/>
</dbReference>
<keyword evidence="10 15" id="KW-1133">Transmembrane helix</keyword>
<dbReference type="GO" id="GO:0051301">
    <property type="term" value="P:cell division"/>
    <property type="evidence" value="ECO:0007669"/>
    <property type="project" value="UniProtKB-KW"/>
</dbReference>
<feature type="region of interest" description="Disordered" evidence="14">
    <location>
        <begin position="504"/>
        <end position="526"/>
    </location>
</feature>
<dbReference type="Pfam" id="PF17854">
    <property type="entry name" value="FtsK_alpha"/>
    <property type="match status" value="1"/>
</dbReference>
<dbReference type="GO" id="GO:0005886">
    <property type="term" value="C:plasma membrane"/>
    <property type="evidence" value="ECO:0007669"/>
    <property type="project" value="UniProtKB-SubCell"/>
</dbReference>
<dbReference type="AlphaFoldDB" id="A0A077PAG1"/>
<dbReference type="InterPro" id="IPR050206">
    <property type="entry name" value="FtsK/SpoIIIE/SftA"/>
</dbReference>
<feature type="transmembrane region" description="Helical" evidence="15">
    <location>
        <begin position="74"/>
        <end position="98"/>
    </location>
</feature>
<evidence type="ECO:0000256" key="1">
    <source>
        <dbReference type="ARBA" id="ARBA00004651"/>
    </source>
</evidence>
<evidence type="ECO:0000256" key="11">
    <source>
        <dbReference type="ARBA" id="ARBA00023125"/>
    </source>
</evidence>
<keyword evidence="4" id="KW-1003">Cell membrane</keyword>
<dbReference type="InterPro" id="IPR027417">
    <property type="entry name" value="P-loop_NTPase"/>
</dbReference>
<evidence type="ECO:0000256" key="15">
    <source>
        <dbReference type="SAM" id="Phobius"/>
    </source>
</evidence>
<dbReference type="Gene3D" id="3.40.50.300">
    <property type="entry name" value="P-loop containing nucleotide triphosphate hydrolases"/>
    <property type="match status" value="1"/>
</dbReference>
<feature type="region of interest" description="Disordered" evidence="14">
    <location>
        <begin position="1105"/>
        <end position="1125"/>
    </location>
</feature>
<feature type="transmembrane region" description="Helical" evidence="15">
    <location>
        <begin position="21"/>
        <end position="44"/>
    </location>
</feature>
<organism evidence="17">
    <name type="scientific">Xenorhabdus bovienii str. oregonense</name>
    <dbReference type="NCBI Taxonomy" id="1398202"/>
    <lineage>
        <taxon>Bacteria</taxon>
        <taxon>Pseudomonadati</taxon>
        <taxon>Pseudomonadota</taxon>
        <taxon>Gammaproteobacteria</taxon>
        <taxon>Enterobacterales</taxon>
        <taxon>Morganellaceae</taxon>
        <taxon>Xenorhabdus</taxon>
    </lineage>
</organism>
<keyword evidence="5 17" id="KW-0132">Cell division</keyword>
<keyword evidence="7" id="KW-0547">Nucleotide-binding</keyword>
<dbReference type="InterPro" id="IPR018541">
    <property type="entry name" value="Ftsk_gamma"/>
</dbReference>
<dbReference type="InterPro" id="IPR025199">
    <property type="entry name" value="FtsK_4TM"/>
</dbReference>
<feature type="domain" description="FtsK gamma" evidence="16">
    <location>
        <begin position="1057"/>
        <end position="1122"/>
    </location>
</feature>
<keyword evidence="11" id="KW-0238">DNA-binding</keyword>
<keyword evidence="12 15" id="KW-0472">Membrane</keyword>
<dbReference type="FunFam" id="3.30.980.40:FF:000001">
    <property type="entry name" value="DNA translocase FtsK"/>
    <property type="match status" value="1"/>
</dbReference>
<dbReference type="Pfam" id="PF01580">
    <property type="entry name" value="FtsK_SpoIIIE"/>
    <property type="match status" value="1"/>
</dbReference>
<dbReference type="Pfam" id="PF13491">
    <property type="entry name" value="FtsK_4TM"/>
    <property type="match status" value="1"/>
</dbReference>
<comment type="caution">
    <text evidence="17">The sequence shown here is derived from an EMBL/GenBank/DDBJ whole genome shotgun (WGS) entry which is preliminary data.</text>
</comment>
<accession>A0A077PAG1</accession>
<evidence type="ECO:0000256" key="7">
    <source>
        <dbReference type="ARBA" id="ARBA00022741"/>
    </source>
</evidence>
<keyword evidence="6 15" id="KW-0812">Transmembrane</keyword>
<comment type="subcellular location">
    <subcellularLocation>
        <location evidence="1">Cell membrane</location>
        <topology evidence="1">Multi-pass membrane protein</topology>
    </subcellularLocation>
</comment>
<dbReference type="InterPro" id="IPR002543">
    <property type="entry name" value="FtsK_dom"/>
</dbReference>
<dbReference type="Gene3D" id="3.30.980.40">
    <property type="match status" value="1"/>
</dbReference>
<dbReference type="PANTHER" id="PTHR22683">
    <property type="entry name" value="SPORULATION PROTEIN RELATED"/>
    <property type="match status" value="1"/>
</dbReference>
<evidence type="ECO:0000256" key="6">
    <source>
        <dbReference type="ARBA" id="ARBA00022692"/>
    </source>
</evidence>
<evidence type="ECO:0000256" key="12">
    <source>
        <dbReference type="ARBA" id="ARBA00023136"/>
    </source>
</evidence>
<reference evidence="17" key="1">
    <citation type="submission" date="2013-07" db="EMBL/GenBank/DDBJ databases">
        <title>Sub-species coevolution in mutualistic symbiosis.</title>
        <authorList>
            <person name="Murfin K."/>
            <person name="Klassen J."/>
            <person name="Lee M."/>
            <person name="Forst S."/>
            <person name="Stock P."/>
            <person name="Goodrich-Blair H."/>
        </authorList>
    </citation>
    <scope>NUCLEOTIDE SEQUENCE [LARGE SCALE GENOMIC DNA]</scope>
    <source>
        <strain evidence="17">Oregonense</strain>
    </source>
</reference>
<sequence length="1125" mass="124815">MNQEYTEDKRVKLKKISSSRRLLEAILLVIAICAVYFMVALVSFNPSDPSWSQTSWNGPVHNFGGSVGAWLSDILFSAFGILAYAVPLFMFLGCWNAFRQKDRQEYVDFFTLALRIIGALALVLTSCGLVALNIDDLNDFAAGGVIGNLFSKAILPWFNILGTTLALLGVWAIGFTLFTGWSWLTIAEKIGAVILDSLSFMVNRSRNEPEYGELENEVTPEHLASGQNRANNVNTGDIGTTASAAKAVEVDEDDVLLSAPTVVELVKTDSVPPAISALLAMDTVQESSSPEKVQPVQQNENRPQSIAQEAIALPESVQTESDHTEEDQELAHYTFELPADYQLDAESEFSKTAQITAQSELSTDSTVATNIQPQNDVIESFTFSPNDNLKNAAAGVSSAAVVMKIPQMKQGIGPEMPRPNPVRIPTRRELYGVKVPSQRLSEHLQREEKEKQSDLIAETDEQQMDEQQQDMLRQQFLEQQRERYGSNFEEETKGHREEIAQVHKQSATAEFVEHSVNEPSEQEEALRVAFEQQQRERYQKIQSAIPSQAEKPAFDYSSLADGFEKSEPVEPLPLQSESSIHSEQEKRTVSVSGPSHESKIQHNFAQQPQQPQQSSLFHPFLMRNDQPLPKPTTPMPSLDLLTKPPAEEEPVDMFALEQISRLIEVRLNDYRVKADVVGFSPGPVITRFELDLAPGVKASRISNLSRDLARSLSAVAVRIVEVIPGKPYVGLELPNKKRHTVYLREVLDCEKFRDNPSPLTIVLGKDIAGQPVVADLGKMPHLLVAGTTGSGKSVGVNAMILSILYKAKPEDVRFIMIDPKMLELSVYEGIPHLLTEVVTDMKDAANALRWCVNEMERRYKLMSALGVRNLAGYNDKIKQAENMGRPIPDPFWKPGDSMDVTHPMLKKEPYIVVMVDEFADLIMTVGKKVEELIARLAQKARAAGIHLVLATQRPSVDIITGLIKANIPTRIAFTVSSKIDSRTILDQGGAESLLGMGDMLYLAPNSSIPVRVHGAFVRDQEVHEVVNDWKARGRPQYIDSIIKGGEDGEGGLGLDSDEELDPLFDQAVQFVTEKRRVSISGVQRQFRIGYNRAARIVEQMEAQQIVSTPGHNGNREVLAPPPHEH</sequence>
<dbReference type="GO" id="GO:0003677">
    <property type="term" value="F:DNA binding"/>
    <property type="evidence" value="ECO:0007669"/>
    <property type="project" value="UniProtKB-KW"/>
</dbReference>